<dbReference type="Proteomes" id="UP000018936">
    <property type="component" value="Unassembled WGS sequence"/>
</dbReference>
<feature type="non-terminal residue" evidence="1">
    <location>
        <position position="1"/>
    </location>
</feature>
<evidence type="ECO:0000313" key="2">
    <source>
        <dbReference type="Proteomes" id="UP000018936"/>
    </source>
</evidence>
<name>V8NKQ2_OPHHA</name>
<proteinExistence type="predicted"/>
<gene>
    <name evidence="1" type="primary">cdd</name>
    <name evidence="1" type="ORF">L345_11991</name>
</gene>
<reference evidence="1 2" key="1">
    <citation type="journal article" date="2013" name="Proc. Natl. Acad. Sci. U.S.A.">
        <title>The king cobra genome reveals dynamic gene evolution and adaptation in the snake venom system.</title>
        <authorList>
            <person name="Vonk F.J."/>
            <person name="Casewell N.R."/>
            <person name="Henkel C.V."/>
            <person name="Heimberg A.M."/>
            <person name="Jansen H.J."/>
            <person name="McCleary R.J."/>
            <person name="Kerkkamp H.M."/>
            <person name="Vos R.A."/>
            <person name="Guerreiro I."/>
            <person name="Calvete J.J."/>
            <person name="Wuster W."/>
            <person name="Woods A.E."/>
            <person name="Logan J.M."/>
            <person name="Harrison R.A."/>
            <person name="Castoe T.A."/>
            <person name="de Koning A.P."/>
            <person name="Pollock D.D."/>
            <person name="Yandell M."/>
            <person name="Calderon D."/>
            <person name="Renjifo C."/>
            <person name="Currier R.B."/>
            <person name="Salgado D."/>
            <person name="Pla D."/>
            <person name="Sanz L."/>
            <person name="Hyder A.S."/>
            <person name="Ribeiro J.M."/>
            <person name="Arntzen J.W."/>
            <person name="van den Thillart G.E."/>
            <person name="Boetzer M."/>
            <person name="Pirovano W."/>
            <person name="Dirks R.P."/>
            <person name="Spaink H.P."/>
            <person name="Duboule D."/>
            <person name="McGlinn E."/>
            <person name="Kini R.M."/>
            <person name="Richardson M.K."/>
        </authorList>
    </citation>
    <scope>NUCLEOTIDE SEQUENCE</scope>
    <source>
        <tissue evidence="1">Blood</tissue>
    </source>
</reference>
<organism evidence="1 2">
    <name type="scientific">Ophiophagus hannah</name>
    <name type="common">King cobra</name>
    <name type="synonym">Naja hannah</name>
    <dbReference type="NCBI Taxonomy" id="8665"/>
    <lineage>
        <taxon>Eukaryota</taxon>
        <taxon>Metazoa</taxon>
        <taxon>Chordata</taxon>
        <taxon>Craniata</taxon>
        <taxon>Vertebrata</taxon>
        <taxon>Euteleostomi</taxon>
        <taxon>Lepidosauria</taxon>
        <taxon>Squamata</taxon>
        <taxon>Bifurcata</taxon>
        <taxon>Unidentata</taxon>
        <taxon>Episquamata</taxon>
        <taxon>Toxicofera</taxon>
        <taxon>Serpentes</taxon>
        <taxon>Colubroidea</taxon>
        <taxon>Elapidae</taxon>
        <taxon>Elapinae</taxon>
        <taxon>Ophiophagus</taxon>
    </lineage>
</organism>
<evidence type="ECO:0000313" key="1">
    <source>
        <dbReference type="EMBL" id="ETE62253.1"/>
    </source>
</evidence>
<comment type="caution">
    <text evidence="1">The sequence shown here is derived from an EMBL/GenBank/DDBJ whole genome shotgun (WGS) entry which is preliminary data.</text>
</comment>
<keyword evidence="2" id="KW-1185">Reference proteome</keyword>
<dbReference type="AlphaFoldDB" id="V8NKQ2"/>
<sequence length="71" mass="7482">MGSKSRWQDLNFFASSVSSTGAELRACILAPWCADTAAWIRAGSTEAAGSTVDLPPTGSLQHHCVRDATSE</sequence>
<accession>V8NKQ2</accession>
<dbReference type="EMBL" id="AZIM01003364">
    <property type="protein sequence ID" value="ETE62253.1"/>
    <property type="molecule type" value="Genomic_DNA"/>
</dbReference>
<protein>
    <submittedName>
        <fullName evidence="1">Cdd</fullName>
    </submittedName>
</protein>